<dbReference type="EMBL" id="JAIWYP010000009">
    <property type="protein sequence ID" value="KAH3777909.1"/>
    <property type="molecule type" value="Genomic_DNA"/>
</dbReference>
<organism evidence="1 2">
    <name type="scientific">Dreissena polymorpha</name>
    <name type="common">Zebra mussel</name>
    <name type="synonym">Mytilus polymorpha</name>
    <dbReference type="NCBI Taxonomy" id="45954"/>
    <lineage>
        <taxon>Eukaryota</taxon>
        <taxon>Metazoa</taxon>
        <taxon>Spiralia</taxon>
        <taxon>Lophotrochozoa</taxon>
        <taxon>Mollusca</taxon>
        <taxon>Bivalvia</taxon>
        <taxon>Autobranchia</taxon>
        <taxon>Heteroconchia</taxon>
        <taxon>Euheterodonta</taxon>
        <taxon>Imparidentia</taxon>
        <taxon>Neoheterodontei</taxon>
        <taxon>Myida</taxon>
        <taxon>Dreissenoidea</taxon>
        <taxon>Dreissenidae</taxon>
        <taxon>Dreissena</taxon>
    </lineage>
</organism>
<protein>
    <submittedName>
        <fullName evidence="1">Uncharacterized protein</fullName>
    </submittedName>
</protein>
<sequence length="65" mass="7467">MGDHAKVRDTFTKIKTELLRLEYLYSCDCNEGMVVKIRQQLADIEVKLKAMPHTNDEVTNTKAVI</sequence>
<evidence type="ECO:0000313" key="2">
    <source>
        <dbReference type="Proteomes" id="UP000828390"/>
    </source>
</evidence>
<dbReference type="Proteomes" id="UP000828390">
    <property type="component" value="Unassembled WGS sequence"/>
</dbReference>
<comment type="caution">
    <text evidence="1">The sequence shown here is derived from an EMBL/GenBank/DDBJ whole genome shotgun (WGS) entry which is preliminary data.</text>
</comment>
<evidence type="ECO:0000313" key="1">
    <source>
        <dbReference type="EMBL" id="KAH3777909.1"/>
    </source>
</evidence>
<name>A0A9D4EC87_DREPO</name>
<reference evidence="1" key="2">
    <citation type="submission" date="2020-11" db="EMBL/GenBank/DDBJ databases">
        <authorList>
            <person name="McCartney M.A."/>
            <person name="Auch B."/>
            <person name="Kono T."/>
            <person name="Mallez S."/>
            <person name="Becker A."/>
            <person name="Gohl D.M."/>
            <person name="Silverstein K.A.T."/>
            <person name="Koren S."/>
            <person name="Bechman K.B."/>
            <person name="Herman A."/>
            <person name="Abrahante J.E."/>
            <person name="Garbe J."/>
        </authorList>
    </citation>
    <scope>NUCLEOTIDE SEQUENCE</scope>
    <source>
        <strain evidence="1">Duluth1</strain>
        <tissue evidence="1">Whole animal</tissue>
    </source>
</reference>
<gene>
    <name evidence="1" type="ORF">DPMN_179358</name>
</gene>
<proteinExistence type="predicted"/>
<dbReference type="AlphaFoldDB" id="A0A9D4EC87"/>
<keyword evidence="2" id="KW-1185">Reference proteome</keyword>
<accession>A0A9D4EC87</accession>
<reference evidence="1" key="1">
    <citation type="journal article" date="2019" name="bioRxiv">
        <title>The Genome of the Zebra Mussel, Dreissena polymorpha: A Resource for Invasive Species Research.</title>
        <authorList>
            <person name="McCartney M.A."/>
            <person name="Auch B."/>
            <person name="Kono T."/>
            <person name="Mallez S."/>
            <person name="Zhang Y."/>
            <person name="Obille A."/>
            <person name="Becker A."/>
            <person name="Abrahante J.E."/>
            <person name="Garbe J."/>
            <person name="Badalamenti J.P."/>
            <person name="Herman A."/>
            <person name="Mangelson H."/>
            <person name="Liachko I."/>
            <person name="Sullivan S."/>
            <person name="Sone E.D."/>
            <person name="Koren S."/>
            <person name="Silverstein K.A.T."/>
            <person name="Beckman K.B."/>
            <person name="Gohl D.M."/>
        </authorList>
    </citation>
    <scope>NUCLEOTIDE SEQUENCE</scope>
    <source>
        <strain evidence="1">Duluth1</strain>
        <tissue evidence="1">Whole animal</tissue>
    </source>
</reference>